<dbReference type="GO" id="GO:0008374">
    <property type="term" value="F:O-acyltransferase activity"/>
    <property type="evidence" value="ECO:0007669"/>
    <property type="project" value="InterPro"/>
</dbReference>
<evidence type="ECO:0000313" key="10">
    <source>
        <dbReference type="Proteomes" id="UP000315750"/>
    </source>
</evidence>
<evidence type="ECO:0000256" key="5">
    <source>
        <dbReference type="ARBA" id="ARBA00022989"/>
    </source>
</evidence>
<evidence type="ECO:0000313" key="9">
    <source>
        <dbReference type="EMBL" id="QDU57960.1"/>
    </source>
</evidence>
<organism evidence="9 10">
    <name type="scientific">Aeoliella mucimassa</name>
    <dbReference type="NCBI Taxonomy" id="2527972"/>
    <lineage>
        <taxon>Bacteria</taxon>
        <taxon>Pseudomonadati</taxon>
        <taxon>Planctomycetota</taxon>
        <taxon>Planctomycetia</taxon>
        <taxon>Pirellulales</taxon>
        <taxon>Lacipirellulaceae</taxon>
        <taxon>Aeoliella</taxon>
    </lineage>
</organism>
<dbReference type="EMBL" id="CP036278">
    <property type="protein sequence ID" value="QDU57960.1"/>
    <property type="molecule type" value="Genomic_DNA"/>
</dbReference>
<dbReference type="PANTHER" id="PTHR31595:SF57">
    <property type="entry name" value="OS04G0481900 PROTEIN"/>
    <property type="match status" value="1"/>
</dbReference>
<evidence type="ECO:0000259" key="8">
    <source>
        <dbReference type="Pfam" id="PF13813"/>
    </source>
</evidence>
<dbReference type="Pfam" id="PF13813">
    <property type="entry name" value="MBOAT_2"/>
    <property type="match status" value="1"/>
</dbReference>
<dbReference type="GO" id="GO:0016020">
    <property type="term" value="C:membrane"/>
    <property type="evidence" value="ECO:0007669"/>
    <property type="project" value="UniProtKB-SubCell"/>
</dbReference>
<keyword evidence="4 7" id="KW-0812">Transmembrane</keyword>
<protein>
    <recommendedName>
        <fullName evidence="8">Wax synthase domain-containing protein</fullName>
    </recommendedName>
</protein>
<comment type="pathway">
    <text evidence="2">Secondary metabolite biosynthesis.</text>
</comment>
<evidence type="ECO:0000256" key="2">
    <source>
        <dbReference type="ARBA" id="ARBA00005179"/>
    </source>
</evidence>
<keyword evidence="10" id="KW-1185">Reference proteome</keyword>
<name>A0A518ATA5_9BACT</name>
<feature type="domain" description="Wax synthase" evidence="8">
    <location>
        <begin position="122"/>
        <end position="184"/>
    </location>
</feature>
<evidence type="ECO:0000256" key="1">
    <source>
        <dbReference type="ARBA" id="ARBA00004141"/>
    </source>
</evidence>
<feature type="transmembrane region" description="Helical" evidence="7">
    <location>
        <begin position="61"/>
        <end position="83"/>
    </location>
</feature>
<keyword evidence="5 7" id="KW-1133">Transmembrane helix</keyword>
<dbReference type="OrthoDB" id="213907at2"/>
<dbReference type="InterPro" id="IPR032805">
    <property type="entry name" value="Wax_synthase_dom"/>
</dbReference>
<dbReference type="PANTHER" id="PTHR31595">
    <property type="entry name" value="LONG-CHAIN-ALCOHOL O-FATTY-ACYLTRANSFERASE 3-RELATED"/>
    <property type="match status" value="1"/>
</dbReference>
<dbReference type="GO" id="GO:0006629">
    <property type="term" value="P:lipid metabolic process"/>
    <property type="evidence" value="ECO:0007669"/>
    <property type="project" value="InterPro"/>
</dbReference>
<keyword evidence="6 7" id="KW-0472">Membrane</keyword>
<dbReference type="KEGG" id="amuc:Pan181_41840"/>
<comment type="subcellular location">
    <subcellularLocation>
        <location evidence="1">Membrane</location>
        <topology evidence="1">Multi-pass membrane protein</topology>
    </subcellularLocation>
</comment>
<evidence type="ECO:0000256" key="3">
    <source>
        <dbReference type="ARBA" id="ARBA00022679"/>
    </source>
</evidence>
<dbReference type="AlphaFoldDB" id="A0A518ATA5"/>
<evidence type="ECO:0000256" key="6">
    <source>
        <dbReference type="ARBA" id="ARBA00023136"/>
    </source>
</evidence>
<proteinExistence type="predicted"/>
<dbReference type="InterPro" id="IPR044851">
    <property type="entry name" value="Wax_synthase"/>
</dbReference>
<reference evidence="9 10" key="1">
    <citation type="submission" date="2019-02" db="EMBL/GenBank/DDBJ databases">
        <title>Deep-cultivation of Planctomycetes and their phenomic and genomic characterization uncovers novel biology.</title>
        <authorList>
            <person name="Wiegand S."/>
            <person name="Jogler M."/>
            <person name="Boedeker C."/>
            <person name="Pinto D."/>
            <person name="Vollmers J."/>
            <person name="Rivas-Marin E."/>
            <person name="Kohn T."/>
            <person name="Peeters S.H."/>
            <person name="Heuer A."/>
            <person name="Rast P."/>
            <person name="Oberbeckmann S."/>
            <person name="Bunk B."/>
            <person name="Jeske O."/>
            <person name="Meyerdierks A."/>
            <person name="Storesund J.E."/>
            <person name="Kallscheuer N."/>
            <person name="Luecker S."/>
            <person name="Lage O.M."/>
            <person name="Pohl T."/>
            <person name="Merkel B.J."/>
            <person name="Hornburger P."/>
            <person name="Mueller R.-W."/>
            <person name="Bruemmer F."/>
            <person name="Labrenz M."/>
            <person name="Spormann A.M."/>
            <person name="Op den Camp H."/>
            <person name="Overmann J."/>
            <person name="Amann R."/>
            <person name="Jetten M.S.M."/>
            <person name="Mascher T."/>
            <person name="Medema M.H."/>
            <person name="Devos D.P."/>
            <person name="Kaster A.-K."/>
            <person name="Ovreas L."/>
            <person name="Rohde M."/>
            <person name="Galperin M.Y."/>
            <person name="Jogler C."/>
        </authorList>
    </citation>
    <scope>NUCLEOTIDE SEQUENCE [LARGE SCALE GENOMIC DNA]</scope>
    <source>
        <strain evidence="9 10">Pan181</strain>
    </source>
</reference>
<keyword evidence="3" id="KW-0808">Transferase</keyword>
<feature type="transmembrane region" description="Helical" evidence="7">
    <location>
        <begin position="89"/>
        <end position="117"/>
    </location>
</feature>
<sequence length="259" mass="28972">MWCLAIAIYLGVKWLTMRRARVESPSRWRAVAYLLAWPGLDADAFLAAPASSVITPRRGEWLLAAVKLGLGLTLLYGGQWVIAPSQRLLLGWVGMVGIVFTLHFGLFHLLSCFWRFLGVQAEPLMQWPIASQTVAEFWGQRWNTAFRDLTYRFLFRPLSRHWGPARGFLIGFLFSGLVHDAVISLPAGGGYGYPTLYFLLQALGIQWQRTRWAPSALLGQAWLSRATTLAVVAGPAPWLFHAPFVCRIVLPFMQAIGAS</sequence>
<evidence type="ECO:0000256" key="4">
    <source>
        <dbReference type="ARBA" id="ARBA00022692"/>
    </source>
</evidence>
<dbReference type="Proteomes" id="UP000315750">
    <property type="component" value="Chromosome"/>
</dbReference>
<gene>
    <name evidence="9" type="ORF">Pan181_41840</name>
</gene>
<evidence type="ECO:0000256" key="7">
    <source>
        <dbReference type="SAM" id="Phobius"/>
    </source>
</evidence>
<accession>A0A518ATA5</accession>